<dbReference type="InterPro" id="IPR039794">
    <property type="entry name" value="Gtb1-like"/>
</dbReference>
<keyword evidence="9" id="KW-1185">Reference proteome</keyword>
<evidence type="ECO:0000256" key="3">
    <source>
        <dbReference type="ARBA" id="ARBA00022824"/>
    </source>
</evidence>
<dbReference type="AlphaFoldDB" id="A0A6J2YW02"/>
<feature type="coiled-coil region" evidence="5">
    <location>
        <begin position="375"/>
        <end position="402"/>
    </location>
</feature>
<keyword evidence="3" id="KW-0256">Endoplasmic reticulum</keyword>
<dbReference type="PROSITE" id="PS51914">
    <property type="entry name" value="MRH"/>
    <property type="match status" value="1"/>
</dbReference>
<dbReference type="OrthoDB" id="28322at2759"/>
<dbReference type="SUPFAM" id="SSF50911">
    <property type="entry name" value="Mannose 6-phosphate receptor domain"/>
    <property type="match status" value="1"/>
</dbReference>
<dbReference type="InterPro" id="IPR011992">
    <property type="entry name" value="EF-hand-dom_pair"/>
</dbReference>
<dbReference type="CTD" id="35056"/>
<dbReference type="Pfam" id="PF12999">
    <property type="entry name" value="PRKCSH-like"/>
    <property type="match status" value="1"/>
</dbReference>
<dbReference type="PANTHER" id="PTHR12630">
    <property type="entry name" value="N-LINKED OLIGOSACCHARIDE PROCESSING"/>
    <property type="match status" value="1"/>
</dbReference>
<protein>
    <recommendedName>
        <fullName evidence="1">Glucosidase 2 subunit beta</fullName>
    </recommendedName>
</protein>
<organism evidence="9 10">
    <name type="scientific">Sitophilus oryzae</name>
    <name type="common">Rice weevil</name>
    <name type="synonym">Curculio oryzae</name>
    <dbReference type="NCBI Taxonomy" id="7048"/>
    <lineage>
        <taxon>Eukaryota</taxon>
        <taxon>Metazoa</taxon>
        <taxon>Ecdysozoa</taxon>
        <taxon>Arthropoda</taxon>
        <taxon>Hexapoda</taxon>
        <taxon>Insecta</taxon>
        <taxon>Pterygota</taxon>
        <taxon>Neoptera</taxon>
        <taxon>Endopterygota</taxon>
        <taxon>Coleoptera</taxon>
        <taxon>Polyphaga</taxon>
        <taxon>Cucujiformia</taxon>
        <taxon>Curculionidae</taxon>
        <taxon>Dryophthorinae</taxon>
        <taxon>Sitophilus</taxon>
    </lineage>
</organism>
<reference evidence="10" key="1">
    <citation type="submission" date="2025-08" db="UniProtKB">
        <authorList>
            <consortium name="RefSeq"/>
        </authorList>
    </citation>
    <scope>IDENTIFICATION</scope>
    <source>
        <tissue evidence="10">Gonads</tissue>
    </source>
</reference>
<dbReference type="Pfam" id="PF13015">
    <property type="entry name" value="PRKCSH_1"/>
    <property type="match status" value="1"/>
</dbReference>
<dbReference type="PANTHER" id="PTHR12630:SF1">
    <property type="entry name" value="GLUCOSIDASE 2 SUBUNIT BETA"/>
    <property type="match status" value="1"/>
</dbReference>
<dbReference type="Proteomes" id="UP000504635">
    <property type="component" value="Unplaced"/>
</dbReference>
<name>A0A6J2YW02_SITOR</name>
<evidence type="ECO:0000313" key="10">
    <source>
        <dbReference type="RefSeq" id="XP_030767366.1"/>
    </source>
</evidence>
<feature type="compositionally biased region" description="Acidic residues" evidence="6">
    <location>
        <begin position="333"/>
        <end position="357"/>
    </location>
</feature>
<dbReference type="GeneID" id="115891116"/>
<dbReference type="InterPro" id="IPR036607">
    <property type="entry name" value="PRKCSH"/>
</dbReference>
<dbReference type="InterPro" id="IPR009011">
    <property type="entry name" value="Man6P_isomerase_rcpt-bd_dom_sf"/>
</dbReference>
<dbReference type="Gene3D" id="2.70.130.10">
    <property type="entry name" value="Mannose-6-phosphate receptor binding domain"/>
    <property type="match status" value="1"/>
</dbReference>
<evidence type="ECO:0000256" key="6">
    <source>
        <dbReference type="SAM" id="MobiDB-lite"/>
    </source>
</evidence>
<dbReference type="InterPro" id="IPR044865">
    <property type="entry name" value="MRH_dom"/>
</dbReference>
<dbReference type="KEGG" id="soy:115891116"/>
<evidence type="ECO:0000256" key="4">
    <source>
        <dbReference type="ARBA" id="ARBA00023157"/>
    </source>
</evidence>
<feature type="coiled-coil region" evidence="5">
    <location>
        <begin position="166"/>
        <end position="237"/>
    </location>
</feature>
<dbReference type="GO" id="GO:0017177">
    <property type="term" value="C:glucosidase II complex"/>
    <property type="evidence" value="ECO:0007669"/>
    <property type="project" value="TreeGrafter"/>
</dbReference>
<gene>
    <name evidence="10" type="primary">LOC115891116</name>
</gene>
<feature type="domain" description="MRH" evidence="8">
    <location>
        <begin position="418"/>
        <end position="519"/>
    </location>
</feature>
<proteinExistence type="predicted"/>
<evidence type="ECO:0000256" key="1">
    <source>
        <dbReference type="ARBA" id="ARBA00022387"/>
    </source>
</evidence>
<evidence type="ECO:0000256" key="2">
    <source>
        <dbReference type="ARBA" id="ARBA00022729"/>
    </source>
</evidence>
<evidence type="ECO:0000256" key="7">
    <source>
        <dbReference type="SAM" id="SignalP"/>
    </source>
</evidence>
<feature type="compositionally biased region" description="Acidic residues" evidence="6">
    <location>
        <begin position="311"/>
        <end position="323"/>
    </location>
</feature>
<keyword evidence="5" id="KW-0175">Coiled coil</keyword>
<dbReference type="InterPro" id="IPR028146">
    <property type="entry name" value="PRKCSH_N"/>
</dbReference>
<accession>A0A6J2YW02</accession>
<dbReference type="SUPFAM" id="SSF47473">
    <property type="entry name" value="EF-hand"/>
    <property type="match status" value="1"/>
</dbReference>
<dbReference type="RefSeq" id="XP_030767366.1">
    <property type="nucleotide sequence ID" value="XM_030911506.1"/>
</dbReference>
<evidence type="ECO:0000256" key="5">
    <source>
        <dbReference type="SAM" id="Coils"/>
    </source>
</evidence>
<sequence>MKLNKFYANFKLKCLYIILVLIELSDSKAEVPRPRGVALSRAPLYDPDTNFTCFDGSKTIPYNQVNDDYCDCEDSSDEPGTSACAGGSFYCLNAGYKPSILKSDRVNDGICDCCDGSDEYSGRKTCVNNCQEMGKAAREEAFRLAELLKVGKQLRAELSQEGLKMKNEKQQKLGELQKHKEEAEKIKSEREELKKKAEEVEGKALEYYKELEEQYKKQRAEKEAEKLQQEAVENFKKLDSNQDGLVEIAELQSRQSFDRDRNGEVSEEEAKLFLNNQESVDLETFIEKSWPLMKPFVKIDSGMFKPPETTSEAESEDLQDQEEELKVEFGESEHEEGGEEDEDEDNEKEEQPEEHEEEEHYITYDEETQKLVDLASEARNHYSEAEKDVRSINDQIRDLEQSLKKDFGPDEEFASLEGQCFDYTDHEYVYKLCPFEKSLQIPKSSSSETNLGRWSKWDGPNNNPYEIMLYEHGQNCWNGPNRSTRVKLSCGAESKVTSVSEPNRCEYAFEFQTPAACREVSSAEGKDGDLHDEL</sequence>
<dbReference type="GO" id="GO:0006491">
    <property type="term" value="P:N-glycan processing"/>
    <property type="evidence" value="ECO:0007669"/>
    <property type="project" value="TreeGrafter"/>
</dbReference>
<keyword evidence="2 7" id="KW-0732">Signal</keyword>
<feature type="chain" id="PRO_5026983230" description="Glucosidase 2 subunit beta" evidence="7">
    <location>
        <begin position="30"/>
        <end position="534"/>
    </location>
</feature>
<feature type="signal peptide" evidence="7">
    <location>
        <begin position="1"/>
        <end position="29"/>
    </location>
</feature>
<feature type="region of interest" description="Disordered" evidence="6">
    <location>
        <begin position="300"/>
        <end position="365"/>
    </location>
</feature>
<dbReference type="FunCoup" id="A0A6J2YW02">
    <property type="interactions" value="2340"/>
</dbReference>
<evidence type="ECO:0000313" key="9">
    <source>
        <dbReference type="Proteomes" id="UP000504635"/>
    </source>
</evidence>
<keyword evidence="4" id="KW-1015">Disulfide bond</keyword>
<evidence type="ECO:0000259" key="8">
    <source>
        <dbReference type="PROSITE" id="PS51914"/>
    </source>
</evidence>
<dbReference type="InParanoid" id="A0A6J2YW02"/>